<dbReference type="RefSeq" id="WP_071862987.1">
    <property type="nucleotide sequence ID" value="NZ_CAURXW010000019.1"/>
</dbReference>
<accession>A0A1L8SST8</accession>
<dbReference type="AlphaFoldDB" id="A0A1L8SST8"/>
<sequence length="120" mass="13765">MTKSEKPKKNLIKLFSNSSYRFISDFLNDSAEKRAQEQANENIFLKLKMASLQNSLVVLQVQDEKDEEKFETISGWLPKVVTNDSIVIRTQENQLVMLTIDRIKKVTTLSPSGDQESISR</sequence>
<keyword evidence="2" id="KW-1185">Reference proteome</keyword>
<name>A0A1L8SST8_9ENTE</name>
<dbReference type="OrthoDB" id="2184274at2"/>
<proteinExistence type="predicted"/>
<evidence type="ECO:0000313" key="1">
    <source>
        <dbReference type="EMBL" id="OJG34912.1"/>
    </source>
</evidence>
<organism evidence="1 2">
    <name type="scientific">Enterococcus devriesei</name>
    <dbReference type="NCBI Taxonomy" id="319970"/>
    <lineage>
        <taxon>Bacteria</taxon>
        <taxon>Bacillati</taxon>
        <taxon>Bacillota</taxon>
        <taxon>Bacilli</taxon>
        <taxon>Lactobacillales</taxon>
        <taxon>Enterococcaceae</taxon>
        <taxon>Enterococcus</taxon>
    </lineage>
</organism>
<dbReference type="Proteomes" id="UP000183700">
    <property type="component" value="Unassembled WGS sequence"/>
</dbReference>
<dbReference type="STRING" id="319970.RV00_GL000629"/>
<gene>
    <name evidence="1" type="ORF">RV00_GL000629</name>
</gene>
<comment type="caution">
    <text evidence="1">The sequence shown here is derived from an EMBL/GenBank/DDBJ whole genome shotgun (WGS) entry which is preliminary data.</text>
</comment>
<dbReference type="EMBL" id="JXKM01000011">
    <property type="protein sequence ID" value="OJG34912.1"/>
    <property type="molecule type" value="Genomic_DNA"/>
</dbReference>
<reference evidence="1 2" key="1">
    <citation type="submission" date="2014-12" db="EMBL/GenBank/DDBJ databases">
        <title>Draft genome sequences of 29 type strains of Enterococci.</title>
        <authorList>
            <person name="Zhong Z."/>
            <person name="Sun Z."/>
            <person name="Liu W."/>
            <person name="Zhang W."/>
            <person name="Zhang H."/>
        </authorList>
    </citation>
    <scope>NUCLEOTIDE SEQUENCE [LARGE SCALE GENOMIC DNA]</scope>
    <source>
        <strain evidence="1 2">DSM 22802</strain>
    </source>
</reference>
<protein>
    <submittedName>
        <fullName evidence="1">Uncharacterized protein</fullName>
    </submittedName>
</protein>
<evidence type="ECO:0000313" key="2">
    <source>
        <dbReference type="Proteomes" id="UP000183700"/>
    </source>
</evidence>